<dbReference type="GO" id="GO:0005737">
    <property type="term" value="C:cytoplasm"/>
    <property type="evidence" value="ECO:0007669"/>
    <property type="project" value="TreeGrafter"/>
</dbReference>
<evidence type="ECO:0000259" key="2">
    <source>
        <dbReference type="Pfam" id="PF01370"/>
    </source>
</evidence>
<dbReference type="GO" id="GO:0004029">
    <property type="term" value="F:aldehyde dehydrogenase (NAD+) activity"/>
    <property type="evidence" value="ECO:0007669"/>
    <property type="project" value="TreeGrafter"/>
</dbReference>
<dbReference type="InterPro" id="IPR051783">
    <property type="entry name" value="NAD(P)-dependent_oxidoreduct"/>
</dbReference>
<accession>A0A5Q0H5B7</accession>
<organism evidence="3 4">
    <name type="scientific">Saccharothrix syringae</name>
    <name type="common">Nocardiopsis syringae</name>
    <dbReference type="NCBI Taxonomy" id="103733"/>
    <lineage>
        <taxon>Bacteria</taxon>
        <taxon>Bacillati</taxon>
        <taxon>Actinomycetota</taxon>
        <taxon>Actinomycetes</taxon>
        <taxon>Pseudonocardiales</taxon>
        <taxon>Pseudonocardiaceae</taxon>
        <taxon>Saccharothrix</taxon>
    </lineage>
</organism>
<dbReference type="RefSeq" id="WP_033434855.1">
    <property type="nucleotide sequence ID" value="NZ_CP034550.1"/>
</dbReference>
<dbReference type="Proteomes" id="UP000325787">
    <property type="component" value="Chromosome"/>
</dbReference>
<dbReference type="KEGG" id="ssyi:EKG83_32260"/>
<protein>
    <submittedName>
        <fullName evidence="3">SDR family epimerase/dehydratase</fullName>
    </submittedName>
</protein>
<sequence>MTRPLVVVLGASGYVGSVVTGLLARRPVRLRAVARGSYEPPEQAVADVEVVPADLTDRARLAEAVAGADAVLHFVKSSGSWRDAERDPAGSAAVTVGVMRDLVDVLGARPEPPLVVFAGAASQVGRPPDRPLDGSEPDEPDTEYDRQKLAAERVLLDATAAGAVRGVSLRLPTVFGHSALGAADDVGVVSAMTRRALRGEPITMWHDGTVARDVTYVEDVAAAFLAALDRPDALVGRHWLVGAGRGDRLGDVFRLVARSVARHTGEPPVEVVSVPPPAGAPDTDFLGVFIDPEPFGRACGWSARVPLAEAVDRTVSALLTREATRVRT</sequence>
<dbReference type="AlphaFoldDB" id="A0A5Q0H5B7"/>
<gene>
    <name evidence="3" type="ORF">EKG83_32260</name>
</gene>
<evidence type="ECO:0000256" key="1">
    <source>
        <dbReference type="SAM" id="MobiDB-lite"/>
    </source>
</evidence>
<dbReference type="Pfam" id="PF01370">
    <property type="entry name" value="Epimerase"/>
    <property type="match status" value="1"/>
</dbReference>
<feature type="region of interest" description="Disordered" evidence="1">
    <location>
        <begin position="120"/>
        <end position="145"/>
    </location>
</feature>
<dbReference type="EMBL" id="CP034550">
    <property type="protein sequence ID" value="QFZ21441.1"/>
    <property type="molecule type" value="Genomic_DNA"/>
</dbReference>
<proteinExistence type="predicted"/>
<dbReference type="PANTHER" id="PTHR48079">
    <property type="entry name" value="PROTEIN YEEZ"/>
    <property type="match status" value="1"/>
</dbReference>
<dbReference type="PANTHER" id="PTHR48079:SF6">
    <property type="entry name" value="NAD(P)-BINDING DOMAIN-CONTAINING PROTEIN-RELATED"/>
    <property type="match status" value="1"/>
</dbReference>
<evidence type="ECO:0000313" key="4">
    <source>
        <dbReference type="Proteomes" id="UP000325787"/>
    </source>
</evidence>
<evidence type="ECO:0000313" key="3">
    <source>
        <dbReference type="EMBL" id="QFZ21441.1"/>
    </source>
</evidence>
<dbReference type="Gene3D" id="3.40.50.720">
    <property type="entry name" value="NAD(P)-binding Rossmann-like Domain"/>
    <property type="match status" value="1"/>
</dbReference>
<feature type="domain" description="NAD-dependent epimerase/dehydratase" evidence="2">
    <location>
        <begin position="6"/>
        <end position="242"/>
    </location>
</feature>
<reference evidence="4" key="1">
    <citation type="journal article" date="2021" name="Curr. Microbiol.">
        <title>Complete genome of nocamycin-producing strain Saccharothrix syringae NRRL B-16468 reveals the biosynthetic potential for secondary metabolites.</title>
        <authorList>
            <person name="Mo X."/>
            <person name="Yang S."/>
        </authorList>
    </citation>
    <scope>NUCLEOTIDE SEQUENCE [LARGE SCALE GENOMIC DNA]</scope>
    <source>
        <strain evidence="4">ATCC 51364 / DSM 43886 / JCM 6844 / KCTC 9398 / NBRC 14523 / NRRL B-16468 / INA 2240</strain>
    </source>
</reference>
<dbReference type="InterPro" id="IPR001509">
    <property type="entry name" value="Epimerase_deHydtase"/>
</dbReference>
<keyword evidence="4" id="KW-1185">Reference proteome</keyword>
<dbReference type="InterPro" id="IPR036291">
    <property type="entry name" value="NAD(P)-bd_dom_sf"/>
</dbReference>
<dbReference type="OrthoDB" id="3288614at2"/>
<name>A0A5Q0H5B7_SACSY</name>
<dbReference type="SUPFAM" id="SSF51735">
    <property type="entry name" value="NAD(P)-binding Rossmann-fold domains"/>
    <property type="match status" value="1"/>
</dbReference>